<dbReference type="InterPro" id="IPR009060">
    <property type="entry name" value="UBA-like_sf"/>
</dbReference>
<reference evidence="7" key="2">
    <citation type="submission" date="2016-03" db="EMBL/GenBank/DDBJ databases">
        <title>Full-length assembly of Arabidopsis thaliana Ler reveals the complement of translocations and inversions.</title>
        <authorList>
            <person name="Zapata L."/>
            <person name="Schneeberger K."/>
            <person name="Ossowski S."/>
        </authorList>
    </citation>
    <scope>NUCLEOTIDE SEQUENCE [LARGE SCALE GENOMIC DNA]</scope>
    <source>
        <tissue evidence="7">Leaf</tissue>
    </source>
</reference>
<dbReference type="PANTHER" id="PTHR12281">
    <property type="entry name" value="RP42 RELATED"/>
    <property type="match status" value="1"/>
</dbReference>
<dbReference type="CDD" id="cd14350">
    <property type="entry name" value="UBA_DCNL"/>
    <property type="match status" value="1"/>
</dbReference>
<comment type="function">
    <text evidence="2">Neddylation of cullins play an essential role in the regulation of SCF-type complexes activity.</text>
</comment>
<dbReference type="Gene3D" id="1.10.238.10">
    <property type="entry name" value="EF-hand"/>
    <property type="match status" value="1"/>
</dbReference>
<reference evidence="6 12" key="4">
    <citation type="submission" date="2020-09" db="EMBL/GenBank/DDBJ databases">
        <authorList>
            <person name="Ashkenazy H."/>
        </authorList>
    </citation>
    <scope>NUCLEOTIDE SEQUENCE [LARGE SCALE GENOMIC DNA]</scope>
    <source>
        <strain evidence="12">cv. Cdm-0</strain>
    </source>
</reference>
<gene>
    <name evidence="4" type="ordered locus">At3g12760</name>
    <name evidence="7" type="ordered locus">AXX17_At3g12810</name>
    <name evidence="8" type="ORF">AN1_LOCUS12603</name>
    <name evidence="6" type="ORF">AT9943_LOCUS10844</name>
    <name evidence="5" type="ORF">C24_LOCUS12434</name>
</gene>
<dbReference type="Proteomes" id="UP000516314">
    <property type="component" value="Chromosome 3"/>
</dbReference>
<dbReference type="EMBL" id="CACRSJ010000106">
    <property type="protein sequence ID" value="VYS57153.1"/>
    <property type="molecule type" value="Genomic_DNA"/>
</dbReference>
<dbReference type="PROSITE" id="PS51229">
    <property type="entry name" value="DCUN1"/>
    <property type="match status" value="1"/>
</dbReference>
<evidence type="ECO:0000313" key="6">
    <source>
        <dbReference type="EMBL" id="CAD5322861.1"/>
    </source>
</evidence>
<evidence type="ECO:0000256" key="2">
    <source>
        <dbReference type="RuleBase" id="RU410713"/>
    </source>
</evidence>
<sequence length="250" mass="29010">MHKLSRSNRDKLQQFVAITGASEKNALQALKASDWHLEAAFDVFYSQPQPRSNAAEVRRLEELYNRYKDPYSDMILAEGISVLCNDLEVEPQDIVTLVLSWHMNAATACEFSRQEFISGLQALGVDSIGKLQEKLPFMRSELKDEQKFHEIYNFAFGWAKEKGQKSLALDTAIGMWQLLFAEREWPLVTHWCDFLQDRHNKAISKDTWAQLLEFSRMVDPVLSNYDAEGAWPYLIDEFVEYLYDKNVVEK</sequence>
<dbReference type="OrthoDB" id="286637at2759"/>
<dbReference type="EMBL" id="LUHQ01000003">
    <property type="protein sequence ID" value="OAP02343.1"/>
    <property type="molecule type" value="Genomic_DNA"/>
</dbReference>
<dbReference type="Gene3D" id="1.10.8.10">
    <property type="entry name" value="DNA helicase RuvA subunit, C-terminal domain"/>
    <property type="match status" value="1"/>
</dbReference>
<dbReference type="InterPro" id="IPR042460">
    <property type="entry name" value="DCN1-like_PONY"/>
</dbReference>
<feature type="domain" description="DCUN1" evidence="3">
    <location>
        <begin position="55"/>
        <end position="243"/>
    </location>
</feature>
<keyword evidence="1" id="KW-0833">Ubl conjugation pathway</keyword>
<dbReference type="PANTHER" id="PTHR12281:SF2">
    <property type="entry name" value="DEFECTIVE IN CULLIN NEDDYLATION PROTEIN"/>
    <property type="match status" value="1"/>
</dbReference>
<dbReference type="InterPro" id="IPR005176">
    <property type="entry name" value="PONY_dom"/>
</dbReference>
<protein>
    <recommendedName>
        <fullName evidence="2">Defective in cullin neddylation protein</fullName>
    </recommendedName>
</protein>
<dbReference type="AlphaFoldDB" id="A0A384L8L9"/>
<reference evidence="5 11" key="3">
    <citation type="submission" date="2019-12" db="EMBL/GenBank/DDBJ databases">
        <authorList>
            <person name="Jiao W.-B."/>
            <person name="Schneeberger K."/>
        </authorList>
    </citation>
    <scope>NUCLEOTIDE SEQUENCE [LARGE SCALE GENOMIC DNA]</scope>
    <source>
        <strain evidence="10">cv. An-1</strain>
        <strain evidence="11">cv. C24</strain>
    </source>
</reference>
<dbReference type="KEGG" id="ath:AT3G12760"/>
<evidence type="ECO:0000313" key="11">
    <source>
        <dbReference type="Proteomes" id="UP000434276"/>
    </source>
</evidence>
<dbReference type="EMBL" id="CACSHJ010000089">
    <property type="protein sequence ID" value="CAA0382202.1"/>
    <property type="molecule type" value="Genomic_DNA"/>
</dbReference>
<dbReference type="Proteomes" id="UP000078284">
    <property type="component" value="Chromosome 3"/>
</dbReference>
<dbReference type="EMBL" id="LR881468">
    <property type="protein sequence ID" value="CAD5322861.1"/>
    <property type="molecule type" value="Genomic_DNA"/>
</dbReference>
<dbReference type="Gene3D" id="1.10.238.200">
    <property type="entry name" value="Cullin, PONY binding domain"/>
    <property type="match status" value="1"/>
</dbReference>
<organism evidence="7 9">
    <name type="scientific">Arabidopsis thaliana</name>
    <name type="common">Mouse-ear cress</name>
    <dbReference type="NCBI Taxonomy" id="3702"/>
    <lineage>
        <taxon>Eukaryota</taxon>
        <taxon>Viridiplantae</taxon>
        <taxon>Streptophyta</taxon>
        <taxon>Embryophyta</taxon>
        <taxon>Tracheophyta</taxon>
        <taxon>Spermatophyta</taxon>
        <taxon>Magnoliopsida</taxon>
        <taxon>eudicotyledons</taxon>
        <taxon>Gunneridae</taxon>
        <taxon>Pentapetalae</taxon>
        <taxon>rosids</taxon>
        <taxon>malvids</taxon>
        <taxon>Brassicales</taxon>
        <taxon>Brassicaceae</taxon>
        <taxon>Camelineae</taxon>
        <taxon>Arabidopsis</taxon>
    </lineage>
</organism>
<dbReference type="Pfam" id="PF14555">
    <property type="entry name" value="UBA_4"/>
    <property type="match status" value="1"/>
</dbReference>
<dbReference type="SUPFAM" id="SSF46934">
    <property type="entry name" value="UBA-like"/>
    <property type="match status" value="1"/>
</dbReference>
<evidence type="ECO:0000313" key="5">
    <source>
        <dbReference type="EMBL" id="CAA0382202.1"/>
    </source>
</evidence>
<dbReference type="GeneID" id="820458"/>
<proteinExistence type="predicted"/>
<evidence type="ECO:0000313" key="12">
    <source>
        <dbReference type="Proteomes" id="UP000516314"/>
    </source>
</evidence>
<dbReference type="OMA" id="LWCKFLQ"/>
<dbReference type="FunFam" id="1.10.8.10:FF:000056">
    <property type="entry name" value="Defective in cullin neddylation protein"/>
    <property type="match status" value="1"/>
</dbReference>
<reference evidence="9" key="1">
    <citation type="journal article" date="2016" name="Proc. Natl. Acad. Sci. U.S.A.">
        <title>Chromosome-level assembly of Arabidopsis thaliana Ler reveals the extent of translocation and inversion polymorphisms.</title>
        <authorList>
            <person name="Zapata L."/>
            <person name="Ding J."/>
            <person name="Willing E.M."/>
            <person name="Hartwig B."/>
            <person name="Bezdan D."/>
            <person name="Jiao W.B."/>
            <person name="Patel V."/>
            <person name="Velikkakam James G."/>
            <person name="Koornneef M."/>
            <person name="Ossowski S."/>
            <person name="Schneeberger K."/>
        </authorList>
    </citation>
    <scope>NUCLEOTIDE SEQUENCE [LARGE SCALE GENOMIC DNA]</scope>
    <source>
        <strain evidence="9">cv. Landsberg erecta</strain>
    </source>
</reference>
<evidence type="ECO:0000313" key="9">
    <source>
        <dbReference type="Proteomes" id="UP000078284"/>
    </source>
</evidence>
<dbReference type="SMR" id="A0A384L8L9"/>
<evidence type="ECO:0000313" key="4">
    <source>
        <dbReference type="Araport" id="AT3G12760"/>
    </source>
</evidence>
<evidence type="ECO:0000313" key="8">
    <source>
        <dbReference type="EMBL" id="VYS57153.1"/>
    </source>
</evidence>
<dbReference type="RefSeq" id="NP_566436.1">
    <property type="nucleotide sequence ID" value="NM_112112.3"/>
</dbReference>
<dbReference type="Araport" id="AT3G12760"/>
<dbReference type="FunFam" id="1.10.238.10:FF:000030">
    <property type="entry name" value="DCN1-like protein"/>
    <property type="match status" value="1"/>
</dbReference>
<dbReference type="Proteomes" id="UP000426265">
    <property type="component" value="Unassembled WGS sequence"/>
</dbReference>
<evidence type="ECO:0000313" key="10">
    <source>
        <dbReference type="Proteomes" id="UP000426265"/>
    </source>
</evidence>
<dbReference type="InterPro" id="IPR014764">
    <property type="entry name" value="DCN-prot"/>
</dbReference>
<evidence type="ECO:0000313" key="7">
    <source>
        <dbReference type="EMBL" id="OAP02343.1"/>
    </source>
</evidence>
<dbReference type="Pfam" id="PF03556">
    <property type="entry name" value="Cullin_binding"/>
    <property type="match status" value="1"/>
</dbReference>
<dbReference type="Proteomes" id="UP000434276">
    <property type="component" value="Unassembled WGS sequence"/>
</dbReference>
<name>A0A384L8L9_ARATH</name>
<dbReference type="ExpressionAtlas" id="A0A384L8L9">
    <property type="expression patterns" value="baseline and differential"/>
</dbReference>
<evidence type="ECO:0000256" key="1">
    <source>
        <dbReference type="ARBA" id="ARBA00022786"/>
    </source>
</evidence>
<evidence type="ECO:0000259" key="3">
    <source>
        <dbReference type="PROSITE" id="PS51229"/>
    </source>
</evidence>
<dbReference type="FunFam" id="1.10.238.200:FF:000004">
    <property type="entry name" value="Defective in cullin neddylation protein"/>
    <property type="match status" value="1"/>
</dbReference>
<accession>A0A384L8L9</accession>